<proteinExistence type="predicted"/>
<dbReference type="AlphaFoldDB" id="F3G0A4"/>
<accession>F3G0A4</accession>
<feature type="non-terminal residue" evidence="1">
    <location>
        <position position="37"/>
    </location>
</feature>
<comment type="caution">
    <text evidence="1">The sequence shown here is derived from an EMBL/GenBank/DDBJ whole genome shotgun (WGS) entry which is preliminary data.</text>
</comment>
<name>F3G0A4_PSESX</name>
<dbReference type="HOGENOM" id="CLU_3352895_0_0_6"/>
<organism evidence="1 2">
    <name type="scientific">Pseudomonas syringae pv. japonica str. M301072</name>
    <dbReference type="NCBI Taxonomy" id="629262"/>
    <lineage>
        <taxon>Bacteria</taxon>
        <taxon>Pseudomonadati</taxon>
        <taxon>Pseudomonadota</taxon>
        <taxon>Gammaproteobacteria</taxon>
        <taxon>Pseudomonadales</taxon>
        <taxon>Pseudomonadaceae</taxon>
        <taxon>Pseudomonas</taxon>
        <taxon>Pseudomonas syringae</taxon>
    </lineage>
</organism>
<dbReference type="EMBL" id="AEAH01004182">
    <property type="protein sequence ID" value="EGH35896.1"/>
    <property type="molecule type" value="Genomic_DNA"/>
</dbReference>
<sequence>DFFAQCAVFGVGHHQLFHGPGDADLGQAPFLFKKARS</sequence>
<gene>
    <name evidence="1" type="ORF">PSYJA_45366</name>
</gene>
<evidence type="ECO:0000313" key="1">
    <source>
        <dbReference type="EMBL" id="EGH35896.1"/>
    </source>
</evidence>
<evidence type="ECO:0000313" key="2">
    <source>
        <dbReference type="Proteomes" id="UP000004471"/>
    </source>
</evidence>
<feature type="non-terminal residue" evidence="1">
    <location>
        <position position="1"/>
    </location>
</feature>
<reference evidence="1 2" key="1">
    <citation type="journal article" date="2011" name="PLoS Pathog.">
        <title>Dynamic evolution of pathogenicity revealed by sequencing and comparative genomics of 19 Pseudomonas syringae isolates.</title>
        <authorList>
            <person name="Baltrus D.A."/>
            <person name="Nishimura M.T."/>
            <person name="Romanchuk A."/>
            <person name="Chang J.H."/>
            <person name="Mukhtar M.S."/>
            <person name="Cherkis K."/>
            <person name="Roach J."/>
            <person name="Grant S.R."/>
            <person name="Jones C.D."/>
            <person name="Dangl J.L."/>
        </authorList>
    </citation>
    <scope>NUCLEOTIDE SEQUENCE [LARGE SCALE GENOMIC DNA]</scope>
    <source>
        <strain evidence="2">M301072PT</strain>
    </source>
</reference>
<protein>
    <submittedName>
        <fullName evidence="1">Uncharacterized protein</fullName>
    </submittedName>
</protein>
<dbReference type="Proteomes" id="UP000004471">
    <property type="component" value="Unassembled WGS sequence"/>
</dbReference>